<comment type="caution">
    <text evidence="3">The sequence shown here is derived from an EMBL/GenBank/DDBJ whole genome shotgun (WGS) entry which is preliminary data.</text>
</comment>
<dbReference type="Proteomes" id="UP000229641">
    <property type="component" value="Unassembled WGS sequence"/>
</dbReference>
<evidence type="ECO:0000313" key="4">
    <source>
        <dbReference type="Proteomes" id="UP000229641"/>
    </source>
</evidence>
<accession>A0A2H0LWN8</accession>
<dbReference type="Gene3D" id="1.10.260.40">
    <property type="entry name" value="lambda repressor-like DNA-binding domains"/>
    <property type="match status" value="1"/>
</dbReference>
<keyword evidence="1" id="KW-1133">Transmembrane helix</keyword>
<dbReference type="GO" id="GO:0003677">
    <property type="term" value="F:DNA binding"/>
    <property type="evidence" value="ECO:0007669"/>
    <property type="project" value="InterPro"/>
</dbReference>
<dbReference type="Pfam" id="PF13464">
    <property type="entry name" value="RodZ_C"/>
    <property type="match status" value="1"/>
</dbReference>
<reference evidence="3 4" key="1">
    <citation type="submission" date="2017-09" db="EMBL/GenBank/DDBJ databases">
        <title>Depth-based differentiation of microbial function through sediment-hosted aquifers and enrichment of novel symbionts in the deep terrestrial subsurface.</title>
        <authorList>
            <person name="Probst A.J."/>
            <person name="Ladd B."/>
            <person name="Jarett J.K."/>
            <person name="Geller-Mcgrath D.E."/>
            <person name="Sieber C.M."/>
            <person name="Emerson J.B."/>
            <person name="Anantharaman K."/>
            <person name="Thomas B.C."/>
            <person name="Malmstrom R."/>
            <person name="Stieglmeier M."/>
            <person name="Klingl A."/>
            <person name="Woyke T."/>
            <person name="Ryan C.M."/>
            <person name="Banfield J.F."/>
        </authorList>
    </citation>
    <scope>NUCLEOTIDE SEQUENCE [LARGE SCALE GENOMIC DNA]</scope>
    <source>
        <strain evidence="3">CG11_big_fil_rev_8_21_14_0_20_42_13</strain>
    </source>
</reference>
<dbReference type="InterPro" id="IPR050400">
    <property type="entry name" value="Bact_Cytoskel_RodZ"/>
</dbReference>
<protein>
    <recommendedName>
        <fullName evidence="2">Cytoskeleton protein RodZ-like C-terminal domain-containing protein</fullName>
    </recommendedName>
</protein>
<evidence type="ECO:0000256" key="1">
    <source>
        <dbReference type="SAM" id="Phobius"/>
    </source>
</evidence>
<dbReference type="PANTHER" id="PTHR34475:SF1">
    <property type="entry name" value="CYTOSKELETON PROTEIN RODZ"/>
    <property type="match status" value="1"/>
</dbReference>
<feature type="transmembrane region" description="Helical" evidence="1">
    <location>
        <begin position="101"/>
        <end position="123"/>
    </location>
</feature>
<dbReference type="PANTHER" id="PTHR34475">
    <property type="match status" value="1"/>
</dbReference>
<sequence length="254" mass="27852">MEYLGTLLKQTREKKGITLDLAHQATKICKEILIDIESDRISKINPVYLKGYLKIYSKYLNLDAGQILDAYRNIFPSQEKKAAGALASEIRQKQPMALPRLNVGVISAVFIGVVIIFSFSALVKHFGAKNKERPPVEAVADSKALEPKAAANEPAQAGIIEHKKALSADGIKLTIKAKEATYVQVKVDGILVFQRRLKKDYVESWSAKNEIELSLGSAGSVDLEVNGKALPPLGKKKQPIKSMVISKDGSIKIK</sequence>
<name>A0A2H0LWN8_9BACT</name>
<organism evidence="3 4">
    <name type="scientific">Candidatus Ghiorseimicrobium undicola</name>
    <dbReference type="NCBI Taxonomy" id="1974746"/>
    <lineage>
        <taxon>Bacteria</taxon>
        <taxon>Pseudomonadati</taxon>
        <taxon>Candidatus Omnitrophota</taxon>
        <taxon>Candidatus Ghiorseimicrobium</taxon>
    </lineage>
</organism>
<evidence type="ECO:0000259" key="2">
    <source>
        <dbReference type="Pfam" id="PF13464"/>
    </source>
</evidence>
<dbReference type="Pfam" id="PF13413">
    <property type="entry name" value="HTH_25"/>
    <property type="match status" value="1"/>
</dbReference>
<dbReference type="EMBL" id="PCWA01000084">
    <property type="protein sequence ID" value="PIQ88840.1"/>
    <property type="molecule type" value="Genomic_DNA"/>
</dbReference>
<keyword evidence="1" id="KW-0812">Transmembrane</keyword>
<dbReference type="InterPro" id="IPR010982">
    <property type="entry name" value="Lambda_DNA-bd_dom_sf"/>
</dbReference>
<dbReference type="AlphaFoldDB" id="A0A2H0LWN8"/>
<gene>
    <name evidence="3" type="ORF">COV72_06075</name>
</gene>
<keyword evidence="1" id="KW-0472">Membrane</keyword>
<dbReference type="InterPro" id="IPR025194">
    <property type="entry name" value="RodZ-like_C"/>
</dbReference>
<evidence type="ECO:0000313" key="3">
    <source>
        <dbReference type="EMBL" id="PIQ88840.1"/>
    </source>
</evidence>
<proteinExistence type="predicted"/>
<feature type="domain" description="Cytoskeleton protein RodZ-like C-terminal" evidence="2">
    <location>
        <begin position="174"/>
        <end position="238"/>
    </location>
</feature>